<proteinExistence type="inferred from homology"/>
<comment type="similarity">
    <text evidence="4">In the N-terminal section; belongs to the acetate CoA ligase alpha subunit family.</text>
</comment>
<dbReference type="InterPro" id="IPR013815">
    <property type="entry name" value="ATP_grasp_subdomain_1"/>
</dbReference>
<dbReference type="InterPro" id="IPR051538">
    <property type="entry name" value="Acyl-CoA_Synth/Transferase"/>
</dbReference>
<dbReference type="GO" id="GO:0005524">
    <property type="term" value="F:ATP binding"/>
    <property type="evidence" value="ECO:0007669"/>
    <property type="project" value="UniProtKB-UniRule"/>
</dbReference>
<name>A0A6N7XF30_9FIRM</name>
<accession>A0A6N7XF30</accession>
<evidence type="ECO:0000256" key="5">
    <source>
        <dbReference type="PROSITE-ProRule" id="PRU00409"/>
    </source>
</evidence>
<dbReference type="FunFam" id="3.30.1490.20:FF:000020">
    <property type="entry name" value="Protein lysine acetyltransferase"/>
    <property type="match status" value="1"/>
</dbReference>
<sequence>MNVSNLLKPKKIALVGASEREGSFGGDTCKNIMDFSDSSKYYFVNPKREEVFGQKCYKSVGDIPDNIDMVIICTPQSTVLDILQQSYEKGCKGAVVYASGYSETGTEEGREEERKLIDLCKELGIALLGPNCGGFINYIDDVYSFAFVAEKRDRKGTVGLVSQSGQLALSLMDNPKGKFSYVISSGNSSVVKVEEYLDYLVDDEDTKVVAAYLEGVSKPEIFVNALKKAALKRKPIVILKTGRSEKGSAISASHTGSLSGSDKTYDALFKKFGVIRVNDMEELLSMTHLLSTIKEYPKNARFAAMNLSGGETIITADIGSLKGINYPDFTDNTMKKLTEMLPSYATPNNPLDMTASLSYDSEKYAGALRAVMDDPNIDMVLIGYTLLLNIADPCIYYMTEGIEKVVKEGNTKPMVMIPYVENTRNPEYAERLEKAGVSILPPVVYAMEILKKFSEFIEYNPDEHTLDIGLPTDDKKETRRFLSEHESKIMLGNAGIPVPKEDIAKDKEEALGMAGKIGYPLVMKIESADIPHKSDAGGVKLNINSEKDVKKAYDEIMDSVTKYNSTAKINGILMQEMLPKGTELIIGVNNDPLYGPMILCGLGGVFVEIFKDVSLYPAPLNHKEALEMVKSLKGYPLLTGYRGGNELDVEALVDLIVKVSNFAIENKNTVAEIDINPVFLYEKGEGLSVADSLIIVKE</sequence>
<dbReference type="EMBL" id="VUNQ01000005">
    <property type="protein sequence ID" value="MSU00589.1"/>
    <property type="molecule type" value="Genomic_DNA"/>
</dbReference>
<dbReference type="Gene3D" id="3.30.1490.20">
    <property type="entry name" value="ATP-grasp fold, A domain"/>
    <property type="match status" value="1"/>
</dbReference>
<evidence type="ECO:0000256" key="2">
    <source>
        <dbReference type="ARBA" id="ARBA00022741"/>
    </source>
</evidence>
<evidence type="ECO:0000256" key="1">
    <source>
        <dbReference type="ARBA" id="ARBA00022598"/>
    </source>
</evidence>
<dbReference type="Pfam" id="PF13607">
    <property type="entry name" value="Succ_CoA_lig"/>
    <property type="match status" value="1"/>
</dbReference>
<dbReference type="SMART" id="SM00881">
    <property type="entry name" value="CoA_binding"/>
    <property type="match status" value="1"/>
</dbReference>
<dbReference type="SUPFAM" id="SSF56059">
    <property type="entry name" value="Glutathione synthetase ATP-binding domain-like"/>
    <property type="match status" value="1"/>
</dbReference>
<dbReference type="Pfam" id="PF13549">
    <property type="entry name" value="ATP-grasp_5"/>
    <property type="match status" value="1"/>
</dbReference>
<dbReference type="SUPFAM" id="SSF52210">
    <property type="entry name" value="Succinyl-CoA synthetase domains"/>
    <property type="match status" value="2"/>
</dbReference>
<protein>
    <submittedName>
        <fullName evidence="7">Acetate--CoA ligase family protein</fullName>
    </submittedName>
</protein>
<dbReference type="GO" id="GO:0046872">
    <property type="term" value="F:metal ion binding"/>
    <property type="evidence" value="ECO:0007669"/>
    <property type="project" value="InterPro"/>
</dbReference>
<dbReference type="PROSITE" id="PS50975">
    <property type="entry name" value="ATP_GRASP"/>
    <property type="match status" value="1"/>
</dbReference>
<dbReference type="InterPro" id="IPR016102">
    <property type="entry name" value="Succinyl-CoA_synth-like"/>
</dbReference>
<dbReference type="PANTHER" id="PTHR43334">
    <property type="entry name" value="ACETATE--COA LIGASE [ADP-FORMING]"/>
    <property type="match status" value="1"/>
</dbReference>
<evidence type="ECO:0000256" key="4">
    <source>
        <dbReference type="ARBA" id="ARBA00060888"/>
    </source>
</evidence>
<dbReference type="AlphaFoldDB" id="A0A6N7XF30"/>
<dbReference type="Gene3D" id="3.30.470.20">
    <property type="entry name" value="ATP-grasp fold, B domain"/>
    <property type="match status" value="1"/>
</dbReference>
<keyword evidence="3 5" id="KW-0067">ATP-binding</keyword>
<dbReference type="Gene3D" id="3.40.50.261">
    <property type="entry name" value="Succinyl-CoA synthetase domains"/>
    <property type="match status" value="2"/>
</dbReference>
<organism evidence="7 8">
    <name type="scientific">Tissierella pigra</name>
    <dbReference type="NCBI Taxonomy" id="2607614"/>
    <lineage>
        <taxon>Bacteria</taxon>
        <taxon>Bacillati</taxon>
        <taxon>Bacillota</taxon>
        <taxon>Tissierellia</taxon>
        <taxon>Tissierellales</taxon>
        <taxon>Tissierellaceae</taxon>
        <taxon>Tissierella</taxon>
    </lineage>
</organism>
<feature type="domain" description="ATP-grasp" evidence="6">
    <location>
        <begin position="488"/>
        <end position="698"/>
    </location>
</feature>
<dbReference type="GO" id="GO:0016874">
    <property type="term" value="F:ligase activity"/>
    <property type="evidence" value="ECO:0007669"/>
    <property type="project" value="UniProtKB-KW"/>
</dbReference>
<dbReference type="InterPro" id="IPR003781">
    <property type="entry name" value="CoA-bd"/>
</dbReference>
<evidence type="ECO:0000313" key="8">
    <source>
        <dbReference type="Proteomes" id="UP000469523"/>
    </source>
</evidence>
<reference evidence="7 8" key="1">
    <citation type="submission" date="2019-09" db="EMBL/GenBank/DDBJ databases">
        <title>In-depth cultivation of the pig gut microbiome towards novel bacterial diversity and tailored functional studies.</title>
        <authorList>
            <person name="Wylensek D."/>
            <person name="Hitch T.C.A."/>
            <person name="Clavel T."/>
        </authorList>
    </citation>
    <scope>NUCLEOTIDE SEQUENCE [LARGE SCALE GENOMIC DNA]</scope>
    <source>
        <strain evidence="7 8">WCA3-693-APC-4?</strain>
    </source>
</reference>
<dbReference type="InterPro" id="IPR032875">
    <property type="entry name" value="Succ_CoA_lig_flav_dom"/>
</dbReference>
<keyword evidence="1 7" id="KW-0436">Ligase</keyword>
<comment type="caution">
    <text evidence="7">The sequence shown here is derived from an EMBL/GenBank/DDBJ whole genome shotgun (WGS) entry which is preliminary data.</text>
</comment>
<evidence type="ECO:0000256" key="3">
    <source>
        <dbReference type="ARBA" id="ARBA00022840"/>
    </source>
</evidence>
<dbReference type="InterPro" id="IPR036291">
    <property type="entry name" value="NAD(P)-bd_dom_sf"/>
</dbReference>
<evidence type="ECO:0000259" key="6">
    <source>
        <dbReference type="PROSITE" id="PS50975"/>
    </source>
</evidence>
<dbReference type="PANTHER" id="PTHR43334:SF1">
    <property type="entry name" value="3-HYDROXYPROPIONATE--COA LIGASE [ADP-FORMING]"/>
    <property type="match status" value="1"/>
</dbReference>
<dbReference type="RefSeq" id="WP_154439014.1">
    <property type="nucleotide sequence ID" value="NZ_VUNQ01000005.1"/>
</dbReference>
<dbReference type="SUPFAM" id="SSF51735">
    <property type="entry name" value="NAD(P)-binding Rossmann-fold domains"/>
    <property type="match status" value="1"/>
</dbReference>
<dbReference type="Pfam" id="PF13380">
    <property type="entry name" value="CoA_binding_2"/>
    <property type="match status" value="1"/>
</dbReference>
<keyword evidence="2 5" id="KW-0547">Nucleotide-binding</keyword>
<dbReference type="InterPro" id="IPR011761">
    <property type="entry name" value="ATP-grasp"/>
</dbReference>
<evidence type="ECO:0000313" key="7">
    <source>
        <dbReference type="EMBL" id="MSU00589.1"/>
    </source>
</evidence>
<dbReference type="Proteomes" id="UP000469523">
    <property type="component" value="Unassembled WGS sequence"/>
</dbReference>
<keyword evidence="8" id="KW-1185">Reference proteome</keyword>
<gene>
    <name evidence="7" type="ORF">FYJ83_03790</name>
</gene>
<dbReference type="Gene3D" id="3.40.50.720">
    <property type="entry name" value="NAD(P)-binding Rossmann-like Domain"/>
    <property type="match status" value="1"/>
</dbReference>